<dbReference type="STRING" id="1330018.A0A167P1B2"/>
<dbReference type="EMBL" id="KV417276">
    <property type="protein sequence ID" value="KZO98313.1"/>
    <property type="molecule type" value="Genomic_DNA"/>
</dbReference>
<protein>
    <submittedName>
        <fullName evidence="1">GAF domain-like protein</fullName>
    </submittedName>
</protein>
<dbReference type="InterPro" id="IPR029016">
    <property type="entry name" value="GAF-like_dom_sf"/>
</dbReference>
<evidence type="ECO:0000313" key="1">
    <source>
        <dbReference type="EMBL" id="KZO98313.1"/>
    </source>
</evidence>
<dbReference type="SUPFAM" id="SSF55781">
    <property type="entry name" value="GAF domain-like"/>
    <property type="match status" value="1"/>
</dbReference>
<name>A0A167P1B2_CALVF</name>
<evidence type="ECO:0000313" key="2">
    <source>
        <dbReference type="Proteomes" id="UP000076738"/>
    </source>
</evidence>
<dbReference type="AlphaFoldDB" id="A0A167P1B2"/>
<dbReference type="Proteomes" id="UP000076738">
    <property type="component" value="Unassembled WGS sequence"/>
</dbReference>
<reference evidence="1 2" key="1">
    <citation type="journal article" date="2016" name="Mol. Biol. Evol.">
        <title>Comparative Genomics of Early-Diverging Mushroom-Forming Fungi Provides Insights into the Origins of Lignocellulose Decay Capabilities.</title>
        <authorList>
            <person name="Nagy L.G."/>
            <person name="Riley R."/>
            <person name="Tritt A."/>
            <person name="Adam C."/>
            <person name="Daum C."/>
            <person name="Floudas D."/>
            <person name="Sun H."/>
            <person name="Yadav J.S."/>
            <person name="Pangilinan J."/>
            <person name="Larsson K.H."/>
            <person name="Matsuura K."/>
            <person name="Barry K."/>
            <person name="Labutti K."/>
            <person name="Kuo R."/>
            <person name="Ohm R.A."/>
            <person name="Bhattacharya S.S."/>
            <person name="Shirouzu T."/>
            <person name="Yoshinaga Y."/>
            <person name="Martin F.M."/>
            <person name="Grigoriev I.V."/>
            <person name="Hibbett D.S."/>
        </authorList>
    </citation>
    <scope>NUCLEOTIDE SEQUENCE [LARGE SCALE GENOMIC DNA]</scope>
    <source>
        <strain evidence="1 2">TUFC12733</strain>
    </source>
</reference>
<dbReference type="Gene3D" id="3.30.450.40">
    <property type="match status" value="1"/>
</dbReference>
<proteinExistence type="predicted"/>
<keyword evidence="2" id="KW-1185">Reference proteome</keyword>
<dbReference type="OrthoDB" id="15735at2759"/>
<sequence>MVESTRLRSDISSKKEFYDLVCEQLAALLGDERSWITNLSNASSLLFWAFRDSHLWGDAEGAVNWCGFYLESSFFPPSSSSSSSAPSGDATTTLKLGPFQGRPACLLIPARAGGGVCADAFVRRSPVLVLDVHAYPGHIPCDAETNAEVVLPLVLGREQGGKEQGGKEQGGRALGVLDLDCLRVGGFDAEDVEGLGRVVQIVLRECDWPEAT</sequence>
<organism evidence="1 2">
    <name type="scientific">Calocera viscosa (strain TUFC12733)</name>
    <dbReference type="NCBI Taxonomy" id="1330018"/>
    <lineage>
        <taxon>Eukaryota</taxon>
        <taxon>Fungi</taxon>
        <taxon>Dikarya</taxon>
        <taxon>Basidiomycota</taxon>
        <taxon>Agaricomycotina</taxon>
        <taxon>Dacrymycetes</taxon>
        <taxon>Dacrymycetales</taxon>
        <taxon>Dacrymycetaceae</taxon>
        <taxon>Calocera</taxon>
    </lineage>
</organism>
<gene>
    <name evidence="1" type="ORF">CALVIDRAFT_535398</name>
</gene>
<accession>A0A167P1B2</accession>